<dbReference type="Gene3D" id="3.10.100.10">
    <property type="entry name" value="Mannose-Binding Protein A, subunit A"/>
    <property type="match status" value="1"/>
</dbReference>
<dbReference type="Proteomes" id="UP001143307">
    <property type="component" value="Unassembled WGS sequence"/>
</dbReference>
<keyword evidence="2" id="KW-0732">Signal</keyword>
<name>A0ABT3SSY8_9GAMM</name>
<feature type="transmembrane region" description="Helical" evidence="1">
    <location>
        <begin position="72"/>
        <end position="91"/>
    </location>
</feature>
<keyword evidence="1" id="KW-0812">Transmembrane</keyword>
<gene>
    <name evidence="4" type="ORF">EYC87_05835</name>
</gene>
<dbReference type="InterPro" id="IPR016186">
    <property type="entry name" value="C-type_lectin-like/link_sf"/>
</dbReference>
<feature type="domain" description="DUF1554" evidence="3">
    <location>
        <begin position="382"/>
        <end position="507"/>
    </location>
</feature>
<dbReference type="Pfam" id="PF07588">
    <property type="entry name" value="DUF1554"/>
    <property type="match status" value="1"/>
</dbReference>
<evidence type="ECO:0000313" key="4">
    <source>
        <dbReference type="EMBL" id="MCX2973107.1"/>
    </source>
</evidence>
<evidence type="ECO:0000313" key="5">
    <source>
        <dbReference type="Proteomes" id="UP001143307"/>
    </source>
</evidence>
<keyword evidence="5" id="KW-1185">Reference proteome</keyword>
<keyword evidence="1" id="KW-0472">Membrane</keyword>
<dbReference type="InterPro" id="IPR011448">
    <property type="entry name" value="DUF1554"/>
</dbReference>
<dbReference type="InterPro" id="IPR038081">
    <property type="entry name" value="CalX-like_sf"/>
</dbReference>
<evidence type="ECO:0000256" key="2">
    <source>
        <dbReference type="SAM" id="SignalP"/>
    </source>
</evidence>
<evidence type="ECO:0000256" key="1">
    <source>
        <dbReference type="SAM" id="Phobius"/>
    </source>
</evidence>
<accession>A0ABT3SSY8</accession>
<evidence type="ECO:0000259" key="3">
    <source>
        <dbReference type="Pfam" id="PF07588"/>
    </source>
</evidence>
<dbReference type="SUPFAM" id="SSF56436">
    <property type="entry name" value="C-type lectin-like"/>
    <property type="match status" value="1"/>
</dbReference>
<comment type="caution">
    <text evidence="4">The sequence shown here is derived from an EMBL/GenBank/DDBJ whole genome shotgun (WGS) entry which is preliminary data.</text>
</comment>
<feature type="chain" id="PRO_5045367808" evidence="2">
    <location>
        <begin position="22"/>
        <end position="533"/>
    </location>
</feature>
<dbReference type="InterPro" id="IPR016187">
    <property type="entry name" value="CTDL_fold"/>
</dbReference>
<dbReference type="RefSeq" id="WP_279252064.1">
    <property type="nucleotide sequence ID" value="NZ_SHNP01000002.1"/>
</dbReference>
<proteinExistence type="predicted"/>
<feature type="signal peptide" evidence="2">
    <location>
        <begin position="1"/>
        <end position="21"/>
    </location>
</feature>
<dbReference type="SUPFAM" id="SSF141072">
    <property type="entry name" value="CalX-like"/>
    <property type="match status" value="1"/>
</dbReference>
<protein>
    <submittedName>
        <fullName evidence="4">Midcut-by-XrtH protein</fullName>
    </submittedName>
</protein>
<organism evidence="4 5">
    <name type="scientific">Candidatus Seongchinamella marina</name>
    <dbReference type="NCBI Taxonomy" id="2518990"/>
    <lineage>
        <taxon>Bacteria</taxon>
        <taxon>Pseudomonadati</taxon>
        <taxon>Pseudomonadota</taxon>
        <taxon>Gammaproteobacteria</taxon>
        <taxon>Cellvibrionales</taxon>
        <taxon>Halieaceae</taxon>
        <taxon>Seongchinamella</taxon>
    </lineage>
</organism>
<sequence length="533" mass="53847">MSFSKYAVALSALATTGTALAQSGGTLTYGPAAAAAGTVAAPVPLPSLFLLPLGIALAFFGYRAIKKNGAGSVLGVLLLALGVTAGVTSSLNIQKAIAAAMVELNQPAGGTVNIPAGDAIYTNTSGVALEIGTVVAPPSCATSAPADECISGLVLEDTQSCSTVYDCDQTISFTSTAPADATVGGATYAVTATSTSELAVSFSTASSACSIAGSTVSFIAAGDCVIDADQAGDADYNAAPQTSQAITASLPVVTVTKKADGVEAETPTPGAFTISRTGGTTNLLTVNFVLTGTANGVTGTPSTPAVLTDDEDYTVSSLTQVEIPAGSSSVDVTITVLDDEVYDPTENVILTLQADPAAYTLSASDATLEIAAMDKRIFVTAATFKGNLGGIGGADLKCNADTNKPGVGTYKAMIAGESIRSAFPPVDWVLTAGTSYFRPADEVLIARALTDAVFTFPLNATIVDQGMTRVWVGLKADWTQSGGICGAQGLPWTQEDLPYVGRSGRASEYDGLALLADFGAICDDELGLYCVEQ</sequence>
<dbReference type="Gene3D" id="2.60.40.2030">
    <property type="match status" value="1"/>
</dbReference>
<dbReference type="EMBL" id="SHNP01000002">
    <property type="protein sequence ID" value="MCX2973107.1"/>
    <property type="molecule type" value="Genomic_DNA"/>
</dbReference>
<keyword evidence="1" id="KW-1133">Transmembrane helix</keyword>
<dbReference type="NCBIfam" id="NF033207">
    <property type="entry name" value="midcut_by_XrtH"/>
    <property type="match status" value="1"/>
</dbReference>
<feature type="transmembrane region" description="Helical" evidence="1">
    <location>
        <begin position="45"/>
        <end position="65"/>
    </location>
</feature>
<reference evidence="4" key="1">
    <citation type="submission" date="2019-02" db="EMBL/GenBank/DDBJ databases">
        <authorList>
            <person name="Li S.-H."/>
        </authorList>
    </citation>
    <scope>NUCLEOTIDE SEQUENCE</scope>
    <source>
        <strain evidence="4">IMCC8485</strain>
    </source>
</reference>